<proteinExistence type="predicted"/>
<feature type="domain" description="Isopenicillin N synthase-like Fe(2+) 2OG dioxygenase" evidence="1">
    <location>
        <begin position="2"/>
        <end position="65"/>
    </location>
</feature>
<evidence type="ECO:0000313" key="3">
    <source>
        <dbReference type="Proteomes" id="UP000789405"/>
    </source>
</evidence>
<dbReference type="PANTHER" id="PTHR47990">
    <property type="entry name" value="2-OXOGLUTARATE (2OG) AND FE(II)-DEPENDENT OXYGENASE SUPERFAMILY PROTEIN-RELATED"/>
    <property type="match status" value="1"/>
</dbReference>
<sequence length="92" mass="10406">IAGFEVLSADMNWISVPVIPDCVLINIGDLLEFWTQGLFKSTKHRVVFRKETLNQDRYSIAYFCHAEDDVGLEPIPSRFIIADEKGSKSMTA</sequence>
<dbReference type="SUPFAM" id="SSF51197">
    <property type="entry name" value="Clavaminate synthase-like"/>
    <property type="match status" value="1"/>
</dbReference>
<evidence type="ECO:0000313" key="2">
    <source>
        <dbReference type="EMBL" id="CAG8826414.1"/>
    </source>
</evidence>
<protein>
    <submittedName>
        <fullName evidence="2">12607_t:CDS:1</fullName>
    </submittedName>
</protein>
<reference evidence="2" key="1">
    <citation type="submission" date="2021-06" db="EMBL/GenBank/DDBJ databases">
        <authorList>
            <person name="Kallberg Y."/>
            <person name="Tangrot J."/>
            <person name="Rosling A."/>
        </authorList>
    </citation>
    <scope>NUCLEOTIDE SEQUENCE</scope>
    <source>
        <strain evidence="2">MA453B</strain>
    </source>
</reference>
<dbReference type="OrthoDB" id="406156at2759"/>
<dbReference type="Gene3D" id="2.60.120.330">
    <property type="entry name" value="B-lactam Antibiotic, Isopenicillin N Synthase, Chain"/>
    <property type="match status" value="1"/>
</dbReference>
<comment type="caution">
    <text evidence="2">The sequence shown here is derived from an EMBL/GenBank/DDBJ whole genome shotgun (WGS) entry which is preliminary data.</text>
</comment>
<organism evidence="2 3">
    <name type="scientific">Dentiscutata erythropus</name>
    <dbReference type="NCBI Taxonomy" id="1348616"/>
    <lineage>
        <taxon>Eukaryota</taxon>
        <taxon>Fungi</taxon>
        <taxon>Fungi incertae sedis</taxon>
        <taxon>Mucoromycota</taxon>
        <taxon>Glomeromycotina</taxon>
        <taxon>Glomeromycetes</taxon>
        <taxon>Diversisporales</taxon>
        <taxon>Gigasporaceae</taxon>
        <taxon>Dentiscutata</taxon>
    </lineage>
</organism>
<dbReference type="InterPro" id="IPR027443">
    <property type="entry name" value="IPNS-like_sf"/>
</dbReference>
<dbReference type="Pfam" id="PF03171">
    <property type="entry name" value="2OG-FeII_Oxy"/>
    <property type="match status" value="1"/>
</dbReference>
<dbReference type="AlphaFoldDB" id="A0A9N9KFX3"/>
<accession>A0A9N9KFX3</accession>
<dbReference type="InterPro" id="IPR044861">
    <property type="entry name" value="IPNS-like_FE2OG_OXY"/>
</dbReference>
<dbReference type="Proteomes" id="UP000789405">
    <property type="component" value="Unassembled WGS sequence"/>
</dbReference>
<evidence type="ECO:0000259" key="1">
    <source>
        <dbReference type="Pfam" id="PF03171"/>
    </source>
</evidence>
<dbReference type="InterPro" id="IPR050231">
    <property type="entry name" value="Iron_ascorbate_oxido_reductase"/>
</dbReference>
<feature type="non-terminal residue" evidence="2">
    <location>
        <position position="92"/>
    </location>
</feature>
<name>A0A9N9KFX3_9GLOM</name>
<keyword evidence="3" id="KW-1185">Reference proteome</keyword>
<feature type="non-terminal residue" evidence="2">
    <location>
        <position position="1"/>
    </location>
</feature>
<dbReference type="EMBL" id="CAJVPY010067965">
    <property type="protein sequence ID" value="CAG8826414.1"/>
    <property type="molecule type" value="Genomic_DNA"/>
</dbReference>
<gene>
    <name evidence="2" type="ORF">DERYTH_LOCUS28076</name>
</gene>